<reference evidence="1 2" key="1">
    <citation type="submission" date="2018-12" db="EMBL/GenBank/DDBJ databases">
        <title>Mesorhizobium carbonis sp. nov., isolated from coal mine water.</title>
        <authorList>
            <person name="Xin W."/>
            <person name="Xu Z."/>
            <person name="Xiang F."/>
            <person name="Zhang J."/>
            <person name="Xi L."/>
            <person name="Liu J."/>
        </authorList>
    </citation>
    <scope>NUCLEOTIDE SEQUENCE [LARGE SCALE GENOMIC DNA]</scope>
    <source>
        <strain evidence="1 2">B2.3</strain>
    </source>
</reference>
<gene>
    <name evidence="1" type="ORF">EJC49_06885</name>
</gene>
<comment type="caution">
    <text evidence="1">The sequence shown here is derived from an EMBL/GenBank/DDBJ whole genome shotgun (WGS) entry which is preliminary data.</text>
</comment>
<accession>A0A429Z0F9</accession>
<dbReference type="RefSeq" id="WP_126698773.1">
    <property type="nucleotide sequence ID" value="NZ_RWKW01000025.1"/>
</dbReference>
<proteinExistence type="predicted"/>
<name>A0A429Z0F9_9HYPH</name>
<dbReference type="OrthoDB" id="5298197at2"/>
<dbReference type="Pfam" id="PF08905">
    <property type="entry name" value="DUF1850"/>
    <property type="match status" value="1"/>
</dbReference>
<dbReference type="InterPro" id="IPR015001">
    <property type="entry name" value="DUF1850"/>
</dbReference>
<evidence type="ECO:0000313" key="2">
    <source>
        <dbReference type="Proteomes" id="UP000278398"/>
    </source>
</evidence>
<protein>
    <submittedName>
        <fullName evidence="1">DUF1850 domain-containing protein</fullName>
    </submittedName>
</protein>
<organism evidence="1 2">
    <name type="scientific">Aquibium carbonis</name>
    <dbReference type="NCBI Taxonomy" id="2495581"/>
    <lineage>
        <taxon>Bacteria</taxon>
        <taxon>Pseudomonadati</taxon>
        <taxon>Pseudomonadota</taxon>
        <taxon>Alphaproteobacteria</taxon>
        <taxon>Hyphomicrobiales</taxon>
        <taxon>Phyllobacteriaceae</taxon>
        <taxon>Aquibium</taxon>
    </lineage>
</organism>
<dbReference type="Proteomes" id="UP000278398">
    <property type="component" value="Unassembled WGS sequence"/>
</dbReference>
<dbReference type="EMBL" id="RWKW01000025">
    <property type="protein sequence ID" value="RST87212.1"/>
    <property type="molecule type" value="Genomic_DNA"/>
</dbReference>
<evidence type="ECO:0000313" key="1">
    <source>
        <dbReference type="EMBL" id="RST87212.1"/>
    </source>
</evidence>
<keyword evidence="2" id="KW-1185">Reference proteome</keyword>
<sequence length="120" mass="12714">MALCIIASGKTTVLAASAFTLAWTHSVERTRWEEDWRVTPAGLELVAARVEGTGAGMEIPEGAVFADGAWTYRPTLPPQRALLLARSGATGEGWELCADQECLTIGAEPGDPVEIRGCEG</sequence>
<dbReference type="AlphaFoldDB" id="A0A429Z0F9"/>